<name>A0A6I9W359_9HYME</name>
<proteinExistence type="predicted"/>
<dbReference type="OrthoDB" id="241340at2759"/>
<dbReference type="Proteomes" id="UP000504615">
    <property type="component" value="Unplaced"/>
</dbReference>
<reference evidence="2" key="1">
    <citation type="submission" date="2025-08" db="UniProtKB">
        <authorList>
            <consortium name="RefSeq"/>
        </authorList>
    </citation>
    <scope>IDENTIFICATION</scope>
</reference>
<accession>A0A6I9W359</accession>
<gene>
    <name evidence="2" type="primary">LOC105426614</name>
</gene>
<protein>
    <submittedName>
        <fullName evidence="2">Uncharacterized protein LOC105426614 isoform X3</fullName>
    </submittedName>
</protein>
<evidence type="ECO:0000313" key="1">
    <source>
        <dbReference type="Proteomes" id="UP000504615"/>
    </source>
</evidence>
<keyword evidence="1" id="KW-1185">Reference proteome</keyword>
<dbReference type="RefSeq" id="XP_011636211.1">
    <property type="nucleotide sequence ID" value="XM_011637909.2"/>
</dbReference>
<dbReference type="KEGG" id="pbar:105426614"/>
<organism evidence="1 2">
    <name type="scientific">Pogonomyrmex barbatus</name>
    <name type="common">red harvester ant</name>
    <dbReference type="NCBI Taxonomy" id="144034"/>
    <lineage>
        <taxon>Eukaryota</taxon>
        <taxon>Metazoa</taxon>
        <taxon>Ecdysozoa</taxon>
        <taxon>Arthropoda</taxon>
        <taxon>Hexapoda</taxon>
        <taxon>Insecta</taxon>
        <taxon>Pterygota</taxon>
        <taxon>Neoptera</taxon>
        <taxon>Endopterygota</taxon>
        <taxon>Hymenoptera</taxon>
        <taxon>Apocrita</taxon>
        <taxon>Aculeata</taxon>
        <taxon>Formicoidea</taxon>
        <taxon>Formicidae</taxon>
        <taxon>Myrmicinae</taxon>
        <taxon>Pogonomyrmex</taxon>
    </lineage>
</organism>
<evidence type="ECO:0000313" key="2">
    <source>
        <dbReference type="RefSeq" id="XP_011636211.1"/>
    </source>
</evidence>
<dbReference type="GeneID" id="105426614"/>
<dbReference type="AlphaFoldDB" id="A0A6I9W359"/>
<sequence>MSFCIRKKINAAEFISHLIDIGTKGGHCEGTLKFISLHIETTFSFLINKMRVISTKLMFQDYTKYINIVSSHLNSLSLISAEVTRNTHQSYIERLQRESINLVKDLQSNVNMQYLYGLHILYLSQEVRVDRLNDYTEDILYILSMSMNICQNITTKRNLRERIVSEYLLLLSKLIYQYLVNNLETLKTTVGTLLSYLQQFLEFGLLKIIPEVAKILGIVIDHFMCKDNNEYRSNKILIFIFEKCFTCITENNKDNMFWTAMQSIMGVIISNNFLRLPDAAEFTKTHIFTLLNNKVISLSKLKSIIFSRLVNLEVDNTLKLEALLTDCLFHFAMYQCNAKIDYAHLFIAKHLNKYYSQNIFT</sequence>